<dbReference type="InterPro" id="IPR001229">
    <property type="entry name" value="Jacalin-like_lectin_dom"/>
</dbReference>
<sequence>MAYPTTLQLIGGNGGGHFSFTGEDSGACLEKIWVWVGGWQVKAIRAWLTDGRNQTFGEPAGTHHQFIFSPGERFTSLSLWGNGAGTRLGGIKFTTDKGEGFCVKMNDWDLKTEYPIDVGSGYCLGIVGACGADIDHLGFMFLNSVESAVLSNVVYPTLNQRPPNVQVEEVTRGTYVNTTSVKLTQSVETIKKVINTSLWSQTKSWNFTFSYKIKAGVPGVSSMNLGFAAFIGFETTHSLTNTEEKTESKKTDLEIPPYKKMDLLMTIGRATFDIPYIGTMRIYCKNGSVFEYQTSGQYKGVQYSSLEAKLTERDL</sequence>
<dbReference type="Gene3D" id="2.100.10.30">
    <property type="entry name" value="Jacalin-like lectin domain"/>
    <property type="match status" value="1"/>
</dbReference>
<gene>
    <name evidence="2" type="ORF">DNTS_012041</name>
</gene>
<accession>A0A553MX83</accession>
<dbReference type="PANTHER" id="PTHR34007:SF1">
    <property type="entry name" value="AEROLYSIN-LIKE PROTEIN-RELATED"/>
    <property type="match status" value="1"/>
</dbReference>
<dbReference type="Pfam" id="PF01419">
    <property type="entry name" value="Jacalin"/>
    <property type="match status" value="1"/>
</dbReference>
<dbReference type="Proteomes" id="UP000316079">
    <property type="component" value="Unassembled WGS sequence"/>
</dbReference>
<name>A0A553MX83_9TELE</name>
<dbReference type="InterPro" id="IPR053280">
    <property type="entry name" value="Aerolysin-like_pore-former"/>
</dbReference>
<evidence type="ECO:0000313" key="3">
    <source>
        <dbReference type="Proteomes" id="UP000316079"/>
    </source>
</evidence>
<organism evidence="2 3">
    <name type="scientific">Danionella cerebrum</name>
    <dbReference type="NCBI Taxonomy" id="2873325"/>
    <lineage>
        <taxon>Eukaryota</taxon>
        <taxon>Metazoa</taxon>
        <taxon>Chordata</taxon>
        <taxon>Craniata</taxon>
        <taxon>Vertebrata</taxon>
        <taxon>Euteleostomi</taxon>
        <taxon>Actinopterygii</taxon>
        <taxon>Neopterygii</taxon>
        <taxon>Teleostei</taxon>
        <taxon>Ostariophysi</taxon>
        <taxon>Cypriniformes</taxon>
        <taxon>Danionidae</taxon>
        <taxon>Danioninae</taxon>
        <taxon>Danionella</taxon>
    </lineage>
</organism>
<dbReference type="PANTHER" id="PTHR34007">
    <property type="entry name" value="AEROLYSIN-LIKE PROTEIN-RELATED"/>
    <property type="match status" value="1"/>
</dbReference>
<feature type="domain" description="Jacalin-type lectin" evidence="1">
    <location>
        <begin position="4"/>
        <end position="143"/>
    </location>
</feature>
<proteinExistence type="predicted"/>
<dbReference type="EMBL" id="SRMA01027225">
    <property type="protein sequence ID" value="TRY57775.1"/>
    <property type="molecule type" value="Genomic_DNA"/>
</dbReference>
<dbReference type="SUPFAM" id="SSF56973">
    <property type="entry name" value="Aerolisin/ETX pore-forming domain"/>
    <property type="match status" value="1"/>
</dbReference>
<dbReference type="CDD" id="cd09302">
    <property type="entry name" value="Jacalin_like"/>
    <property type="match status" value="1"/>
</dbReference>
<dbReference type="AlphaFoldDB" id="A0A553MX83"/>
<keyword evidence="3" id="KW-1185">Reference proteome</keyword>
<evidence type="ECO:0000313" key="2">
    <source>
        <dbReference type="EMBL" id="TRY57775.1"/>
    </source>
</evidence>
<dbReference type="InterPro" id="IPR036404">
    <property type="entry name" value="Jacalin-like_lectin_dom_sf"/>
</dbReference>
<evidence type="ECO:0000259" key="1">
    <source>
        <dbReference type="PROSITE" id="PS51752"/>
    </source>
</evidence>
<comment type="caution">
    <text evidence="2">The sequence shown here is derived from an EMBL/GenBank/DDBJ whole genome shotgun (WGS) entry which is preliminary data.</text>
</comment>
<dbReference type="OrthoDB" id="3758675at2759"/>
<dbReference type="PROSITE" id="PS51752">
    <property type="entry name" value="JACALIN_LECTIN"/>
    <property type="match status" value="1"/>
</dbReference>
<dbReference type="Gene3D" id="2.170.15.10">
    <property type="entry name" value="Proaerolysin, chain A, domain 3"/>
    <property type="match status" value="1"/>
</dbReference>
<protein>
    <recommendedName>
        <fullName evidence="1">Jacalin-type lectin domain-containing protein</fullName>
    </recommendedName>
</protein>
<reference evidence="2 3" key="1">
    <citation type="journal article" date="2019" name="Sci. Data">
        <title>Hybrid genome assembly and annotation of Danionella translucida.</title>
        <authorList>
            <person name="Kadobianskyi M."/>
            <person name="Schulze L."/>
            <person name="Schuelke M."/>
            <person name="Judkewitz B."/>
        </authorList>
    </citation>
    <scope>NUCLEOTIDE SEQUENCE [LARGE SCALE GENOMIC DNA]</scope>
    <source>
        <strain evidence="2 3">Bolton</strain>
    </source>
</reference>